<dbReference type="Pfam" id="PF09391">
    <property type="entry name" value="DUF2000"/>
    <property type="match status" value="1"/>
</dbReference>
<protein>
    <submittedName>
        <fullName evidence="1">Uncharacterized protein</fullName>
    </submittedName>
</protein>
<dbReference type="InterPro" id="IPR023476">
    <property type="entry name" value="Pep_tRNA_hydro_II_dom_sf"/>
</dbReference>
<dbReference type="EMBL" id="JAFDST010000002">
    <property type="protein sequence ID" value="MBP1081270.1"/>
    <property type="molecule type" value="Genomic_DNA"/>
</dbReference>
<dbReference type="SUPFAM" id="SSF102462">
    <property type="entry name" value="Peptidyl-tRNA hydrolase II"/>
    <property type="match status" value="1"/>
</dbReference>
<dbReference type="RefSeq" id="WP_245212881.1">
    <property type="nucleotide sequence ID" value="NZ_JAFDST010000002.1"/>
</dbReference>
<proteinExistence type="predicted"/>
<keyword evidence="2" id="KW-1185">Reference proteome</keyword>
<dbReference type="InterPro" id="IPR017021">
    <property type="entry name" value="UCP033763"/>
</dbReference>
<gene>
    <name evidence="1" type="ORF">JOC74_001763</name>
</gene>
<dbReference type="InterPro" id="IPR018988">
    <property type="entry name" value="DUF2000"/>
</dbReference>
<reference evidence="1 2" key="1">
    <citation type="submission" date="2021-01" db="EMBL/GenBank/DDBJ databases">
        <title>Genomic Encyclopedia of Type Strains, Phase IV (KMG-IV): sequencing the most valuable type-strain genomes for metagenomic binning, comparative biology and taxonomic classification.</title>
        <authorList>
            <person name="Goeker M."/>
        </authorList>
    </citation>
    <scope>NUCLEOTIDE SEQUENCE [LARGE SCALE GENOMIC DNA]</scope>
    <source>
        <strain evidence="1 2">DSM 103394</strain>
    </source>
</reference>
<dbReference type="Gene3D" id="3.40.1490.10">
    <property type="entry name" value="Bit1"/>
    <property type="match status" value="1"/>
</dbReference>
<organism evidence="1 2">
    <name type="scientific">Bacillus capparidis</name>
    <dbReference type="NCBI Taxonomy" id="1840411"/>
    <lineage>
        <taxon>Bacteria</taxon>
        <taxon>Bacillati</taxon>
        <taxon>Bacillota</taxon>
        <taxon>Bacilli</taxon>
        <taxon>Bacillales</taxon>
        <taxon>Bacillaceae</taxon>
        <taxon>Bacillus</taxon>
    </lineage>
</organism>
<evidence type="ECO:0000313" key="1">
    <source>
        <dbReference type="EMBL" id="MBP1081270.1"/>
    </source>
</evidence>
<dbReference type="Proteomes" id="UP000674416">
    <property type="component" value="Unassembled WGS sequence"/>
</dbReference>
<name>A0ABS4CVC1_9BACI</name>
<dbReference type="PIRSF" id="PIRSF033736">
    <property type="entry name" value="UCP033763"/>
    <property type="match status" value="1"/>
</dbReference>
<sequence>MSPLETKCVIVIDEMLPLGLNANTAAILGILLEKLAPELVGSSVEDLSGINHLRIVKTPVPILKATSSLLRELRDQTMSEPFADLLVTDFSDAAQEL</sequence>
<evidence type="ECO:0000313" key="2">
    <source>
        <dbReference type="Proteomes" id="UP000674416"/>
    </source>
</evidence>
<accession>A0ABS4CVC1</accession>
<comment type="caution">
    <text evidence="1">The sequence shown here is derived from an EMBL/GenBank/DDBJ whole genome shotgun (WGS) entry which is preliminary data.</text>
</comment>